<feature type="chain" id="PRO_5042222763" evidence="2">
    <location>
        <begin position="23"/>
        <end position="917"/>
    </location>
</feature>
<keyword evidence="2" id="KW-0732">Signal</keyword>
<reference evidence="3" key="2">
    <citation type="journal article" date="2021" name="Genome Biol. Evol.">
        <title>Developing a high-quality reference genome for a parasitic bivalve with doubly uniparental inheritance (Bivalvia: Unionida).</title>
        <authorList>
            <person name="Smith C.H."/>
        </authorList>
    </citation>
    <scope>NUCLEOTIDE SEQUENCE</scope>
    <source>
        <strain evidence="3">CHS0354</strain>
        <tissue evidence="3">Mantle</tissue>
    </source>
</reference>
<evidence type="ECO:0000256" key="1">
    <source>
        <dbReference type="SAM" id="Phobius"/>
    </source>
</evidence>
<keyword evidence="4" id="KW-1185">Reference proteome</keyword>
<comment type="caution">
    <text evidence="3">The sequence shown here is derived from an EMBL/GenBank/DDBJ whole genome shotgun (WGS) entry which is preliminary data.</text>
</comment>
<evidence type="ECO:0000256" key="2">
    <source>
        <dbReference type="SAM" id="SignalP"/>
    </source>
</evidence>
<feature type="transmembrane region" description="Helical" evidence="1">
    <location>
        <begin position="762"/>
        <end position="781"/>
    </location>
</feature>
<dbReference type="AlphaFoldDB" id="A0AAE0STH4"/>
<feature type="transmembrane region" description="Helical" evidence="1">
    <location>
        <begin position="787"/>
        <end position="806"/>
    </location>
</feature>
<feature type="transmembrane region" description="Helical" evidence="1">
    <location>
        <begin position="534"/>
        <end position="558"/>
    </location>
</feature>
<reference evidence="3" key="3">
    <citation type="submission" date="2023-05" db="EMBL/GenBank/DDBJ databases">
        <authorList>
            <person name="Smith C.H."/>
        </authorList>
    </citation>
    <scope>NUCLEOTIDE SEQUENCE</scope>
    <source>
        <strain evidence="3">CHS0354</strain>
        <tissue evidence="3">Mantle</tissue>
    </source>
</reference>
<protein>
    <submittedName>
        <fullName evidence="3">Uncharacterized protein</fullName>
    </submittedName>
</protein>
<feature type="transmembrane region" description="Helical" evidence="1">
    <location>
        <begin position="403"/>
        <end position="422"/>
    </location>
</feature>
<feature type="transmembrane region" description="Helical" evidence="1">
    <location>
        <begin position="564"/>
        <end position="593"/>
    </location>
</feature>
<sequence length="917" mass="105424">MFFSKKAFILVIYSVHLFGASSSNSENGRLLKRLIRSTNTILPVGPTKLQNTASGARCILKPANSTDIKTLKKLLEEKVKLIKFNFQAIDFNIANNSYKIFQGHLFKPFQWMRAFEVYGLNLLLLRNNFDIISLFTLSIGTEQLNVNLVQEPYNCIAEWTETEFEDYMRFLILNDLQLNEFRNKSVKQSENDYICNMYIRNTDGFADFYYNCCQINSEMDFVCNELKENEWIRFLFIIIIWTIRVITVLIIPRLIPDAWYRLQHTYSTYVYSIENDHLKLKVVNTSTPKNYSTSIPSFPYNYLARMENFKPTLELIQEEDQVYTLALKTLHCRVKRGQLVSENSVPIGFFNVLFDMFVDCKLLKRESGQNVGQEQQNCENTCRKPSGKKQSTILNCCKKLMKLVLRLLFILPWVFRVLLFYTHEEEEIGNRRLIANRTGLTMGFNRDLTMTLTPVHVIFVIIYICLGLESFLFHVFSKSIQKILKLELREAFRAKWRNSAQCCRFRTAIQNVEANSISPSNASHFGDISWKSSLLQVTVITFCLVSMCSVIVLLTEVVSYATEIFVYTLIGVVFNAGKTLTFLSLAILLILYAHNLFTSVSQKYSNFNKVIHEEIMRRSDEEEVKSVARFEESQQQNTAFQVHFEAESKSNEVHKINRDIQVIIDLLSGSAMDGHVKAGSKLNSAIELTSNECMQKNTKSASKFRLIQSKKCHPKWECSRVLLFLDNKDNRYIPKKFFEDAVKAQLPGGPGEILHNYFKAGVELAIIFAFLTLVLITVLAFTDAYHISSINSVLVTVAGGAVPWLLKVVVFKPMGGEIVKTSSMKFEVIFDDLVKNYKQTWPIHDIEVLIKDQENIQITSNSTEADPNKISPDYSKNVARNEYSANCNNITEMAPMLDKNEHSFTLSNIDFVIITEN</sequence>
<feature type="signal peptide" evidence="2">
    <location>
        <begin position="1"/>
        <end position="22"/>
    </location>
</feature>
<evidence type="ECO:0000313" key="3">
    <source>
        <dbReference type="EMBL" id="KAK3597484.1"/>
    </source>
</evidence>
<accession>A0AAE0STH4</accession>
<feature type="transmembrane region" description="Helical" evidence="1">
    <location>
        <begin position="455"/>
        <end position="476"/>
    </location>
</feature>
<gene>
    <name evidence="3" type="ORF">CHS0354_041905</name>
</gene>
<name>A0AAE0STH4_9BIVA</name>
<keyword evidence="1" id="KW-0472">Membrane</keyword>
<proteinExistence type="predicted"/>
<evidence type="ECO:0000313" key="4">
    <source>
        <dbReference type="Proteomes" id="UP001195483"/>
    </source>
</evidence>
<organism evidence="3 4">
    <name type="scientific">Potamilus streckersoni</name>
    <dbReference type="NCBI Taxonomy" id="2493646"/>
    <lineage>
        <taxon>Eukaryota</taxon>
        <taxon>Metazoa</taxon>
        <taxon>Spiralia</taxon>
        <taxon>Lophotrochozoa</taxon>
        <taxon>Mollusca</taxon>
        <taxon>Bivalvia</taxon>
        <taxon>Autobranchia</taxon>
        <taxon>Heteroconchia</taxon>
        <taxon>Palaeoheterodonta</taxon>
        <taxon>Unionida</taxon>
        <taxon>Unionoidea</taxon>
        <taxon>Unionidae</taxon>
        <taxon>Ambleminae</taxon>
        <taxon>Lampsilini</taxon>
        <taxon>Potamilus</taxon>
    </lineage>
</organism>
<dbReference type="EMBL" id="JAEAOA010002351">
    <property type="protein sequence ID" value="KAK3597484.1"/>
    <property type="molecule type" value="Genomic_DNA"/>
</dbReference>
<keyword evidence="1" id="KW-1133">Transmembrane helix</keyword>
<keyword evidence="1" id="KW-0812">Transmembrane</keyword>
<reference evidence="3" key="1">
    <citation type="journal article" date="2021" name="Genome Biol. Evol.">
        <title>A High-Quality Reference Genome for a Parasitic Bivalve with Doubly Uniparental Inheritance (Bivalvia: Unionida).</title>
        <authorList>
            <person name="Smith C.H."/>
        </authorList>
    </citation>
    <scope>NUCLEOTIDE SEQUENCE</scope>
    <source>
        <strain evidence="3">CHS0354</strain>
    </source>
</reference>
<feature type="transmembrane region" description="Helical" evidence="1">
    <location>
        <begin position="231"/>
        <end position="251"/>
    </location>
</feature>
<dbReference type="Proteomes" id="UP001195483">
    <property type="component" value="Unassembled WGS sequence"/>
</dbReference>